<dbReference type="InterPro" id="IPR001451">
    <property type="entry name" value="Hexapep"/>
</dbReference>
<dbReference type="AlphaFoldDB" id="A0A3L7E2W4"/>
<proteinExistence type="predicted"/>
<organism evidence="1 2">
    <name type="scientific">Seongchinamella sediminis</name>
    <dbReference type="NCBI Taxonomy" id="2283635"/>
    <lineage>
        <taxon>Bacteria</taxon>
        <taxon>Pseudomonadati</taxon>
        <taxon>Pseudomonadota</taxon>
        <taxon>Gammaproteobacteria</taxon>
        <taxon>Cellvibrionales</taxon>
        <taxon>Halieaceae</taxon>
        <taxon>Seongchinamella</taxon>
    </lineage>
</organism>
<dbReference type="RefSeq" id="WP_117953049.1">
    <property type="nucleotide sequence ID" value="NZ_QRAN01000004.1"/>
</dbReference>
<name>A0A3L7E2W4_9GAMM</name>
<dbReference type="PANTHER" id="PTHR13061:SF29">
    <property type="entry name" value="GAMMA CARBONIC ANHYDRASE-LIKE 1, MITOCHONDRIAL-RELATED"/>
    <property type="match status" value="1"/>
</dbReference>
<dbReference type="EMBL" id="QRAN01000004">
    <property type="protein sequence ID" value="RLQ22743.1"/>
    <property type="molecule type" value="Genomic_DNA"/>
</dbReference>
<sequence>MKYSLGDKQPDLQGDGHFIAPNAAVIGDVVLHENASVWFSCVLRGDADRIEIGAGSNIQDGTVIHADPGFPAVIGENVTVGHNAMIHGCHIGDGTLVGINAVVLNGARVGKGCLIGANALVTEGTEIPDGSMALGSPAKVVRELSKEMQLALQHNADHYVGNARRYLRELEEQS</sequence>
<dbReference type="Pfam" id="PF00132">
    <property type="entry name" value="Hexapep"/>
    <property type="match status" value="1"/>
</dbReference>
<gene>
    <name evidence="1" type="ORF">DWB85_04655</name>
</gene>
<reference evidence="1 2" key="1">
    <citation type="submission" date="2018-07" db="EMBL/GenBank/DDBJ databases">
        <title>Halioglobus sp. genome submission.</title>
        <authorList>
            <person name="Ye M.-Q."/>
            <person name="Du Z.-J."/>
        </authorList>
    </citation>
    <scope>NUCLEOTIDE SEQUENCE [LARGE SCALE GENOMIC DNA]</scope>
    <source>
        <strain evidence="1 2">U0301</strain>
    </source>
</reference>
<dbReference type="InterPro" id="IPR050484">
    <property type="entry name" value="Transf_Hexapept/Carb_Anhydrase"/>
</dbReference>
<keyword evidence="2" id="KW-1185">Reference proteome</keyword>
<dbReference type="PANTHER" id="PTHR13061">
    <property type="entry name" value="DYNACTIN SUBUNIT P25"/>
    <property type="match status" value="1"/>
</dbReference>
<dbReference type="InterPro" id="IPR047324">
    <property type="entry name" value="LbH_gamma_CA-like"/>
</dbReference>
<dbReference type="OrthoDB" id="9803036at2"/>
<dbReference type="Proteomes" id="UP000265509">
    <property type="component" value="Unassembled WGS sequence"/>
</dbReference>
<comment type="caution">
    <text evidence="1">The sequence shown here is derived from an EMBL/GenBank/DDBJ whole genome shotgun (WGS) entry which is preliminary data.</text>
</comment>
<dbReference type="Gene3D" id="2.160.10.10">
    <property type="entry name" value="Hexapeptide repeat proteins"/>
    <property type="match status" value="1"/>
</dbReference>
<dbReference type="SUPFAM" id="SSF51161">
    <property type="entry name" value="Trimeric LpxA-like enzymes"/>
    <property type="match status" value="1"/>
</dbReference>
<dbReference type="CDD" id="cd04645">
    <property type="entry name" value="LbH_gamma_CA_like"/>
    <property type="match status" value="1"/>
</dbReference>
<evidence type="ECO:0000313" key="2">
    <source>
        <dbReference type="Proteomes" id="UP000265509"/>
    </source>
</evidence>
<protein>
    <submittedName>
        <fullName evidence="1">Gamma carbonic anhydrase family protein</fullName>
    </submittedName>
</protein>
<dbReference type="InterPro" id="IPR011004">
    <property type="entry name" value="Trimer_LpxA-like_sf"/>
</dbReference>
<evidence type="ECO:0000313" key="1">
    <source>
        <dbReference type="EMBL" id="RLQ22743.1"/>
    </source>
</evidence>
<accession>A0A3L7E2W4</accession>